<evidence type="ECO:0000313" key="1">
    <source>
        <dbReference type="EMBL" id="USW46889.1"/>
    </source>
</evidence>
<keyword evidence="2" id="KW-1185">Reference proteome</keyword>
<gene>
    <name evidence="1" type="ORF">Slin15195_G002080</name>
</gene>
<dbReference type="PANTHER" id="PTHR43431">
    <property type="entry name" value="OXIDOREDUCTASE, SHORT CHAIN DEHYDROGENASE/REDUCTASE FAMILY (AFU_ORTHOLOGUE AFUA_5G14000)"/>
    <property type="match status" value="1"/>
</dbReference>
<dbReference type="InterPro" id="IPR036291">
    <property type="entry name" value="NAD(P)-bd_dom_sf"/>
</dbReference>
<dbReference type="PANTHER" id="PTHR43431:SF7">
    <property type="entry name" value="OXIDOREDUCTASE, SHORT CHAIN DEHYDROGENASE_REDUCTASE FAMILY (AFU_ORTHOLOGUE AFUA_5G14000)"/>
    <property type="match status" value="1"/>
</dbReference>
<protein>
    <submittedName>
        <fullName evidence="1">Short-chain dehydrogenase/reductase SDR, NAD(P)-binding domain superfamily</fullName>
    </submittedName>
</protein>
<organism evidence="1 2">
    <name type="scientific">Septoria linicola</name>
    <dbReference type="NCBI Taxonomy" id="215465"/>
    <lineage>
        <taxon>Eukaryota</taxon>
        <taxon>Fungi</taxon>
        <taxon>Dikarya</taxon>
        <taxon>Ascomycota</taxon>
        <taxon>Pezizomycotina</taxon>
        <taxon>Dothideomycetes</taxon>
        <taxon>Dothideomycetidae</taxon>
        <taxon>Mycosphaerellales</taxon>
        <taxon>Mycosphaerellaceae</taxon>
        <taxon>Septoria</taxon>
    </lineage>
</organism>
<dbReference type="SUPFAM" id="SSF51735">
    <property type="entry name" value="NAD(P)-binding Rossmann-fold domains"/>
    <property type="match status" value="1"/>
</dbReference>
<sequence length="253" mass="27532">MAPKGLAIILGAGPATGAGIARVLSSPTQGNMAVALLARRPEPLNDLVKSLRASNPEAVLETFPTDTQPDNLRKAFQRIKEHNSFRDLKLRVAIFSIKNSSKKPFMTETFEDFMAPLESYVGGAMVFSQEALKLMFEHHGEKTLAEGAEKKGTLIFTGTLGALRCNAEFGSYGASRGSVRQLAQALAREMSPKGIHVAHAIANGRIIDADSEETQAGKHIAAEAVGQTYLFLHQQHPTLWTHELDLRPAQEKF</sequence>
<dbReference type="EMBL" id="CP099418">
    <property type="protein sequence ID" value="USW46889.1"/>
    <property type="molecule type" value="Genomic_DNA"/>
</dbReference>
<accession>A0A9Q9EEG5</accession>
<dbReference type="Proteomes" id="UP001056384">
    <property type="component" value="Chromosome 1"/>
</dbReference>
<proteinExistence type="predicted"/>
<dbReference type="InterPro" id="IPR002347">
    <property type="entry name" value="SDR_fam"/>
</dbReference>
<dbReference type="AlphaFoldDB" id="A0A9Q9EEG5"/>
<evidence type="ECO:0000313" key="2">
    <source>
        <dbReference type="Proteomes" id="UP001056384"/>
    </source>
</evidence>
<dbReference type="PRINTS" id="PR00081">
    <property type="entry name" value="GDHRDH"/>
</dbReference>
<dbReference type="Gene3D" id="3.40.50.720">
    <property type="entry name" value="NAD(P)-binding Rossmann-like Domain"/>
    <property type="match status" value="1"/>
</dbReference>
<name>A0A9Q9EEG5_9PEZI</name>
<dbReference type="Pfam" id="PF00106">
    <property type="entry name" value="adh_short"/>
    <property type="match status" value="1"/>
</dbReference>
<reference evidence="1" key="1">
    <citation type="submission" date="2022-06" db="EMBL/GenBank/DDBJ databases">
        <title>Complete genome sequences of two strains of the flax pathogen Septoria linicola.</title>
        <authorList>
            <person name="Lapalu N."/>
            <person name="Simon A."/>
            <person name="Demenou B."/>
            <person name="Paumier D."/>
            <person name="Guillot M.-P."/>
            <person name="Gout L."/>
            <person name="Valade R."/>
        </authorList>
    </citation>
    <scope>NUCLEOTIDE SEQUENCE</scope>
    <source>
        <strain evidence="1">SE15195</strain>
    </source>
</reference>
<dbReference type="OrthoDB" id="5399006at2759"/>